<sequence>MALARAAGVRARPVRAVSAGLPTDTLRLHPVTADADRALAAHVADVVGVQPDEIRVGRHCPACGAVSHGRPWARVVGTADRGTGNWGRADGRAAAGRGAATSPRPVLGVSLSRSGPHLLTAVRVGGGIGVDLEEIAAVDRGWDPALVLHPAEAGQDRTAEGRALIWAGKEAVLKLLGTGLRTPMSEVRLAEHDLREAGAPAGFVAQVALAQE</sequence>
<protein>
    <recommendedName>
        <fullName evidence="2">4'-phosphopantetheinyl transferase domain-containing protein</fullName>
    </recommendedName>
</protein>
<dbReference type="GO" id="GO:0008897">
    <property type="term" value="F:holo-[acyl-carrier-protein] synthase activity"/>
    <property type="evidence" value="ECO:0007669"/>
    <property type="project" value="InterPro"/>
</dbReference>
<dbReference type="InterPro" id="IPR008278">
    <property type="entry name" value="4-PPantetheinyl_Trfase_dom"/>
</dbReference>
<dbReference type="AlphaFoldDB" id="A0A426SJD7"/>
<name>A0A426SJD7_9MICO</name>
<dbReference type="Proteomes" id="UP000274327">
    <property type="component" value="Unassembled WGS sequence"/>
</dbReference>
<keyword evidence="1" id="KW-0808">Transferase</keyword>
<dbReference type="Gene3D" id="3.90.470.20">
    <property type="entry name" value="4'-phosphopantetheinyl transferase domain"/>
    <property type="match status" value="1"/>
</dbReference>
<accession>A0A426SJD7</accession>
<dbReference type="SUPFAM" id="SSF56214">
    <property type="entry name" value="4'-phosphopantetheinyl transferase"/>
    <property type="match status" value="1"/>
</dbReference>
<dbReference type="EMBL" id="QOCI01000008">
    <property type="protein sequence ID" value="RRR18310.1"/>
    <property type="molecule type" value="Genomic_DNA"/>
</dbReference>
<dbReference type="InterPro" id="IPR037143">
    <property type="entry name" value="4-PPantetheinyl_Trfase_dom_sf"/>
</dbReference>
<feature type="domain" description="4'-phosphopantetheinyl transferase" evidence="2">
    <location>
        <begin position="127"/>
        <end position="201"/>
    </location>
</feature>
<proteinExistence type="predicted"/>
<organism evidence="3 4">
    <name type="scientific">Brachybacterium paraconglomeratum</name>
    <dbReference type="NCBI Taxonomy" id="173362"/>
    <lineage>
        <taxon>Bacteria</taxon>
        <taxon>Bacillati</taxon>
        <taxon>Actinomycetota</taxon>
        <taxon>Actinomycetes</taxon>
        <taxon>Micrococcales</taxon>
        <taxon>Dermabacteraceae</taxon>
        <taxon>Brachybacterium</taxon>
    </lineage>
</organism>
<keyword evidence="4" id="KW-1185">Reference proteome</keyword>
<evidence type="ECO:0000256" key="1">
    <source>
        <dbReference type="ARBA" id="ARBA00022679"/>
    </source>
</evidence>
<dbReference type="GO" id="GO:0000287">
    <property type="term" value="F:magnesium ion binding"/>
    <property type="evidence" value="ECO:0007669"/>
    <property type="project" value="InterPro"/>
</dbReference>
<evidence type="ECO:0000259" key="2">
    <source>
        <dbReference type="Pfam" id="PF01648"/>
    </source>
</evidence>
<evidence type="ECO:0000313" key="4">
    <source>
        <dbReference type="Proteomes" id="UP000274327"/>
    </source>
</evidence>
<dbReference type="Pfam" id="PF01648">
    <property type="entry name" value="ACPS"/>
    <property type="match status" value="1"/>
</dbReference>
<reference evidence="3 4" key="1">
    <citation type="submission" date="2018-07" db="EMBL/GenBank/DDBJ databases">
        <title>Brachybacteriurn paraconglorneratum KCTC 9916.</title>
        <authorList>
            <person name="Li Y."/>
        </authorList>
    </citation>
    <scope>NUCLEOTIDE SEQUENCE [LARGE SCALE GENOMIC DNA]</scope>
    <source>
        <strain evidence="3 4">KCTC 9916</strain>
    </source>
</reference>
<comment type="caution">
    <text evidence="3">The sequence shown here is derived from an EMBL/GenBank/DDBJ whole genome shotgun (WGS) entry which is preliminary data.</text>
</comment>
<evidence type="ECO:0000313" key="3">
    <source>
        <dbReference type="EMBL" id="RRR18310.1"/>
    </source>
</evidence>
<gene>
    <name evidence="3" type="ORF">DS079_11240</name>
</gene>